<evidence type="ECO:0000256" key="11">
    <source>
        <dbReference type="RuleBase" id="RU004181"/>
    </source>
</evidence>
<dbReference type="Pfam" id="PF01252">
    <property type="entry name" value="Peptidase_A8"/>
    <property type="match status" value="1"/>
</dbReference>
<comment type="subcellular location">
    <subcellularLocation>
        <location evidence="9">Cell membrane</location>
        <topology evidence="9">Multi-pass membrane protein</topology>
    </subcellularLocation>
</comment>
<dbReference type="PANTHER" id="PTHR33695:SF1">
    <property type="entry name" value="LIPOPROTEIN SIGNAL PEPTIDASE"/>
    <property type="match status" value="1"/>
</dbReference>
<reference evidence="12 13" key="1">
    <citation type="submission" date="2020-12" db="EMBL/GenBank/DDBJ databases">
        <authorList>
            <person name="Zheng R.K."/>
            <person name="Sun C.M."/>
        </authorList>
    </citation>
    <scope>NUCLEOTIDE SEQUENCE [LARGE SCALE GENOMIC DNA]</scope>
    <source>
        <strain evidence="12 13">ZRK001</strain>
        <plasmid evidence="12 13">plas-002</plasmid>
    </source>
</reference>
<comment type="function">
    <text evidence="9 10">This protein specifically catalyzes the removal of signal peptides from prolipoproteins.</text>
</comment>
<dbReference type="PRINTS" id="PR00781">
    <property type="entry name" value="LIPOSIGPTASE"/>
</dbReference>
<keyword evidence="12" id="KW-0614">Plasmid</keyword>
<dbReference type="EC" id="3.4.23.36" evidence="9"/>
<dbReference type="PANTHER" id="PTHR33695">
    <property type="entry name" value="LIPOPROTEIN SIGNAL PEPTIDASE"/>
    <property type="match status" value="1"/>
</dbReference>
<comment type="caution">
    <text evidence="9">Lacks conserved residue(s) required for the propagation of feature annotation.</text>
</comment>
<evidence type="ECO:0000256" key="6">
    <source>
        <dbReference type="ARBA" id="ARBA00022801"/>
    </source>
</evidence>
<evidence type="ECO:0000256" key="5">
    <source>
        <dbReference type="ARBA" id="ARBA00022750"/>
    </source>
</evidence>
<evidence type="ECO:0000256" key="3">
    <source>
        <dbReference type="ARBA" id="ARBA00022670"/>
    </source>
</evidence>
<dbReference type="AlphaFoldDB" id="A0A7T7KNZ6"/>
<dbReference type="UniPathway" id="UPA00665"/>
<dbReference type="NCBIfam" id="TIGR00077">
    <property type="entry name" value="lspA"/>
    <property type="match status" value="1"/>
</dbReference>
<keyword evidence="8 9" id="KW-0472">Membrane</keyword>
<evidence type="ECO:0000313" key="12">
    <source>
        <dbReference type="EMBL" id="QQM33063.1"/>
    </source>
</evidence>
<keyword evidence="3 9" id="KW-0645">Protease</keyword>
<evidence type="ECO:0000256" key="8">
    <source>
        <dbReference type="ARBA" id="ARBA00023136"/>
    </source>
</evidence>
<evidence type="ECO:0000256" key="2">
    <source>
        <dbReference type="ARBA" id="ARBA00022475"/>
    </source>
</evidence>
<dbReference type="InterPro" id="IPR001872">
    <property type="entry name" value="Peptidase_A8"/>
</dbReference>
<organism evidence="12 13">
    <name type="scientific">Martelella lutilitoris</name>
    <dbReference type="NCBI Taxonomy" id="2583532"/>
    <lineage>
        <taxon>Bacteria</taxon>
        <taxon>Pseudomonadati</taxon>
        <taxon>Pseudomonadota</taxon>
        <taxon>Alphaproteobacteria</taxon>
        <taxon>Hyphomicrobiales</taxon>
        <taxon>Aurantimonadaceae</taxon>
        <taxon>Martelella</taxon>
    </lineage>
</organism>
<dbReference type="GO" id="GO:0004190">
    <property type="term" value="F:aspartic-type endopeptidase activity"/>
    <property type="evidence" value="ECO:0007669"/>
    <property type="project" value="UniProtKB-UniRule"/>
</dbReference>
<sequence length="161" mass="17144">MNARWVWALIGATTTTDQLTKAAALSLLLQGNSVAVLPGLDLTLGFNVGVSFGLFSDLMAGKPLVMAALTGTLTVVLAIMAFRARHPVEQIGFSLIVGGALGNVVDRLRQGAVTDFIDLSFQGWRWPTFNTADIAITFGALFIVFATFASHRSKDTVVDQS</sequence>
<keyword evidence="7 9" id="KW-1133">Transmembrane helix</keyword>
<dbReference type="PROSITE" id="PS00855">
    <property type="entry name" value="SPASE_II"/>
    <property type="match status" value="1"/>
</dbReference>
<evidence type="ECO:0000313" key="13">
    <source>
        <dbReference type="Proteomes" id="UP000596083"/>
    </source>
</evidence>
<dbReference type="EMBL" id="CP066788">
    <property type="protein sequence ID" value="QQM33063.1"/>
    <property type="molecule type" value="Genomic_DNA"/>
</dbReference>
<dbReference type="GO" id="GO:0006508">
    <property type="term" value="P:proteolysis"/>
    <property type="evidence" value="ECO:0007669"/>
    <property type="project" value="UniProtKB-KW"/>
</dbReference>
<name>A0A7T7KNZ6_9HYPH</name>
<geneLocation type="plasmid" evidence="12 13">
    <name>plas-002</name>
</geneLocation>
<dbReference type="Proteomes" id="UP000596083">
    <property type="component" value="Plasmid plas-002"/>
</dbReference>
<dbReference type="HAMAP" id="MF_00161">
    <property type="entry name" value="LspA"/>
    <property type="match status" value="1"/>
</dbReference>
<evidence type="ECO:0000256" key="10">
    <source>
        <dbReference type="RuleBase" id="RU000594"/>
    </source>
</evidence>
<evidence type="ECO:0000256" key="4">
    <source>
        <dbReference type="ARBA" id="ARBA00022692"/>
    </source>
</evidence>
<dbReference type="GO" id="GO:0005886">
    <property type="term" value="C:plasma membrane"/>
    <property type="evidence" value="ECO:0007669"/>
    <property type="project" value="UniProtKB-SubCell"/>
</dbReference>
<keyword evidence="4 9" id="KW-0812">Transmembrane</keyword>
<dbReference type="KEGG" id="mlut:JET14_21625"/>
<feature type="active site" evidence="9">
    <location>
        <position position="133"/>
    </location>
</feature>
<comment type="catalytic activity">
    <reaction evidence="9 10">
        <text>Release of signal peptides from bacterial membrane prolipoproteins. Hydrolyzes -Xaa-Yaa-Zaa-|-(S,diacylglyceryl)Cys-, in which Xaa is hydrophobic (preferably Leu), and Yaa (Ala or Ser) and Zaa (Gly or Ala) have small, neutral side chains.</text>
        <dbReference type="EC" id="3.4.23.36"/>
    </reaction>
</comment>
<keyword evidence="6 9" id="KW-0378">Hydrolase</keyword>
<comment type="pathway">
    <text evidence="9">Protein modification; lipoprotein biosynthesis (signal peptide cleavage).</text>
</comment>
<accession>A0A7T7KNZ6</accession>
<feature type="active site" evidence="9">
    <location>
        <position position="115"/>
    </location>
</feature>
<comment type="similarity">
    <text evidence="1 9 11">Belongs to the peptidase A8 family.</text>
</comment>
<feature type="transmembrane region" description="Helical" evidence="9">
    <location>
        <begin position="34"/>
        <end position="55"/>
    </location>
</feature>
<keyword evidence="5 9" id="KW-0064">Aspartyl protease</keyword>
<evidence type="ECO:0000256" key="7">
    <source>
        <dbReference type="ARBA" id="ARBA00022989"/>
    </source>
</evidence>
<feature type="transmembrane region" description="Helical" evidence="9">
    <location>
        <begin position="129"/>
        <end position="149"/>
    </location>
</feature>
<proteinExistence type="inferred from homology"/>
<gene>
    <name evidence="9 12" type="primary">lspA</name>
    <name evidence="12" type="ORF">JET14_21625</name>
</gene>
<evidence type="ECO:0000256" key="9">
    <source>
        <dbReference type="HAMAP-Rule" id="MF_00161"/>
    </source>
</evidence>
<keyword evidence="2 9" id="KW-1003">Cell membrane</keyword>
<protein>
    <recommendedName>
        <fullName evidence="9">Lipoprotein signal peptidase</fullName>
        <ecNumber evidence="9">3.4.23.36</ecNumber>
    </recommendedName>
    <alternativeName>
        <fullName evidence="9">Prolipoprotein signal peptidase</fullName>
    </alternativeName>
    <alternativeName>
        <fullName evidence="9">Signal peptidase II</fullName>
        <shortName evidence="9">SPase II</shortName>
    </alternativeName>
</protein>
<feature type="transmembrane region" description="Helical" evidence="9">
    <location>
        <begin position="64"/>
        <end position="84"/>
    </location>
</feature>
<evidence type="ECO:0000256" key="1">
    <source>
        <dbReference type="ARBA" id="ARBA00006139"/>
    </source>
</evidence>
<dbReference type="RefSeq" id="WP_024706461.1">
    <property type="nucleotide sequence ID" value="NZ_CP066788.1"/>
</dbReference>